<organism evidence="1 2">
    <name type="scientific">Aspergillus glaucus CBS 516.65</name>
    <dbReference type="NCBI Taxonomy" id="1160497"/>
    <lineage>
        <taxon>Eukaryota</taxon>
        <taxon>Fungi</taxon>
        <taxon>Dikarya</taxon>
        <taxon>Ascomycota</taxon>
        <taxon>Pezizomycotina</taxon>
        <taxon>Eurotiomycetes</taxon>
        <taxon>Eurotiomycetidae</taxon>
        <taxon>Eurotiales</taxon>
        <taxon>Aspergillaceae</taxon>
        <taxon>Aspergillus</taxon>
        <taxon>Aspergillus subgen. Aspergillus</taxon>
    </lineage>
</organism>
<dbReference type="RefSeq" id="XP_022401846.1">
    <property type="nucleotide sequence ID" value="XM_022546387.1"/>
</dbReference>
<dbReference type="GeneID" id="34462648"/>
<dbReference type="EMBL" id="KV878895">
    <property type="protein sequence ID" value="OJJ85148.1"/>
    <property type="molecule type" value="Genomic_DNA"/>
</dbReference>
<dbReference type="Proteomes" id="UP000184300">
    <property type="component" value="Unassembled WGS sequence"/>
</dbReference>
<proteinExistence type="predicted"/>
<protein>
    <submittedName>
        <fullName evidence="1">Uncharacterized protein</fullName>
    </submittedName>
</protein>
<gene>
    <name evidence="1" type="ORF">ASPGLDRAFT_46120</name>
</gene>
<dbReference type="STRING" id="1160497.A0A1L9VMI8"/>
<evidence type="ECO:0000313" key="2">
    <source>
        <dbReference type="Proteomes" id="UP000184300"/>
    </source>
</evidence>
<evidence type="ECO:0000313" key="1">
    <source>
        <dbReference type="EMBL" id="OJJ85148.1"/>
    </source>
</evidence>
<dbReference type="OrthoDB" id="5134445at2759"/>
<accession>A0A1L9VMI8</accession>
<dbReference type="AlphaFoldDB" id="A0A1L9VMI8"/>
<dbReference type="VEuPathDB" id="FungiDB:ASPGLDRAFT_46120"/>
<reference evidence="2" key="1">
    <citation type="journal article" date="2017" name="Genome Biol.">
        <title>Comparative genomics reveals high biological diversity and specific adaptations in the industrially and medically important fungal genus Aspergillus.</title>
        <authorList>
            <person name="de Vries R.P."/>
            <person name="Riley R."/>
            <person name="Wiebenga A."/>
            <person name="Aguilar-Osorio G."/>
            <person name="Amillis S."/>
            <person name="Uchima C.A."/>
            <person name="Anderluh G."/>
            <person name="Asadollahi M."/>
            <person name="Askin M."/>
            <person name="Barry K."/>
            <person name="Battaglia E."/>
            <person name="Bayram O."/>
            <person name="Benocci T."/>
            <person name="Braus-Stromeyer S.A."/>
            <person name="Caldana C."/>
            <person name="Canovas D."/>
            <person name="Cerqueira G.C."/>
            <person name="Chen F."/>
            <person name="Chen W."/>
            <person name="Choi C."/>
            <person name="Clum A."/>
            <person name="Dos Santos R.A."/>
            <person name="Damasio A.R."/>
            <person name="Diallinas G."/>
            <person name="Emri T."/>
            <person name="Fekete E."/>
            <person name="Flipphi M."/>
            <person name="Freyberg S."/>
            <person name="Gallo A."/>
            <person name="Gournas C."/>
            <person name="Habgood R."/>
            <person name="Hainaut M."/>
            <person name="Harispe M.L."/>
            <person name="Henrissat B."/>
            <person name="Hilden K.S."/>
            <person name="Hope R."/>
            <person name="Hossain A."/>
            <person name="Karabika E."/>
            <person name="Karaffa L."/>
            <person name="Karanyi Z."/>
            <person name="Krasevec N."/>
            <person name="Kuo A."/>
            <person name="Kusch H."/>
            <person name="LaButti K."/>
            <person name="Lagendijk E.L."/>
            <person name="Lapidus A."/>
            <person name="Levasseur A."/>
            <person name="Lindquist E."/>
            <person name="Lipzen A."/>
            <person name="Logrieco A.F."/>
            <person name="MacCabe A."/>
            <person name="Maekelae M.R."/>
            <person name="Malavazi I."/>
            <person name="Melin P."/>
            <person name="Meyer V."/>
            <person name="Mielnichuk N."/>
            <person name="Miskei M."/>
            <person name="Molnar A.P."/>
            <person name="Mule G."/>
            <person name="Ngan C.Y."/>
            <person name="Orejas M."/>
            <person name="Orosz E."/>
            <person name="Ouedraogo J.P."/>
            <person name="Overkamp K.M."/>
            <person name="Park H.-S."/>
            <person name="Perrone G."/>
            <person name="Piumi F."/>
            <person name="Punt P.J."/>
            <person name="Ram A.F."/>
            <person name="Ramon A."/>
            <person name="Rauscher S."/>
            <person name="Record E."/>
            <person name="Riano-Pachon D.M."/>
            <person name="Robert V."/>
            <person name="Roehrig J."/>
            <person name="Ruller R."/>
            <person name="Salamov A."/>
            <person name="Salih N.S."/>
            <person name="Samson R.A."/>
            <person name="Sandor E."/>
            <person name="Sanguinetti M."/>
            <person name="Schuetze T."/>
            <person name="Sepcic K."/>
            <person name="Shelest E."/>
            <person name="Sherlock G."/>
            <person name="Sophianopoulou V."/>
            <person name="Squina F.M."/>
            <person name="Sun H."/>
            <person name="Susca A."/>
            <person name="Todd R.B."/>
            <person name="Tsang A."/>
            <person name="Unkles S.E."/>
            <person name="van de Wiele N."/>
            <person name="van Rossen-Uffink D."/>
            <person name="Oliveira J.V."/>
            <person name="Vesth T.C."/>
            <person name="Visser J."/>
            <person name="Yu J.-H."/>
            <person name="Zhou M."/>
            <person name="Andersen M.R."/>
            <person name="Archer D.B."/>
            <person name="Baker S.E."/>
            <person name="Benoit I."/>
            <person name="Brakhage A.A."/>
            <person name="Braus G.H."/>
            <person name="Fischer R."/>
            <person name="Frisvad J.C."/>
            <person name="Goldman G.H."/>
            <person name="Houbraken J."/>
            <person name="Oakley B."/>
            <person name="Pocsi I."/>
            <person name="Scazzocchio C."/>
            <person name="Seiboth B."/>
            <person name="vanKuyk P.A."/>
            <person name="Wortman J."/>
            <person name="Dyer P.S."/>
            <person name="Grigoriev I.V."/>
        </authorList>
    </citation>
    <scope>NUCLEOTIDE SEQUENCE [LARGE SCALE GENOMIC DNA]</scope>
    <source>
        <strain evidence="2">CBS 516.65</strain>
    </source>
</reference>
<name>A0A1L9VMI8_ASPGL</name>
<sequence>MNKDTRTWNFIIRRDKAVMIDFAICDFRRPFKDEEEWRCSKANRDEKGAVGCVMERYLNKDGFAYKRSEMYEKLDQDFMMETEDLKALTVS</sequence>
<keyword evidence="2" id="KW-1185">Reference proteome</keyword>